<evidence type="ECO:0000313" key="2">
    <source>
        <dbReference type="Proteomes" id="UP000244523"/>
    </source>
</evidence>
<gene>
    <name evidence="1" type="ORF">C8N45_10789</name>
</gene>
<comment type="caution">
    <text evidence="1">The sequence shown here is derived from an EMBL/GenBank/DDBJ whole genome shotgun (WGS) entry which is preliminary data.</text>
</comment>
<accession>A0A2T6KES7</accession>
<name>A0A2T6KES7_9RHOB</name>
<evidence type="ECO:0000313" key="1">
    <source>
        <dbReference type="EMBL" id="PUB13629.1"/>
    </source>
</evidence>
<sequence length="93" mass="10524">MEPVIQFLTNPWNLCKKGNFAMQQTVLLLTFAEPHRYSRNEACRTAKTTFPFKVLARISTQKCEMVGDPGIEPGVRLREGVTVPCHTLRPVAH</sequence>
<dbReference type="EMBL" id="QBUD01000007">
    <property type="protein sequence ID" value="PUB13629.1"/>
    <property type="molecule type" value="Genomic_DNA"/>
</dbReference>
<keyword evidence="2" id="KW-1185">Reference proteome</keyword>
<proteinExistence type="predicted"/>
<organism evidence="1 2">
    <name type="scientific">Yoonia sediminilitoris</name>
    <dbReference type="NCBI Taxonomy" id="1286148"/>
    <lineage>
        <taxon>Bacteria</taxon>
        <taxon>Pseudomonadati</taxon>
        <taxon>Pseudomonadota</taxon>
        <taxon>Alphaproteobacteria</taxon>
        <taxon>Rhodobacterales</taxon>
        <taxon>Paracoccaceae</taxon>
        <taxon>Yoonia</taxon>
    </lineage>
</organism>
<protein>
    <submittedName>
        <fullName evidence="1">Uncharacterized protein</fullName>
    </submittedName>
</protein>
<dbReference type="AlphaFoldDB" id="A0A2T6KES7"/>
<reference evidence="1 2" key="1">
    <citation type="submission" date="2018-04" db="EMBL/GenBank/DDBJ databases">
        <title>Genomic Encyclopedia of Archaeal and Bacterial Type Strains, Phase II (KMG-II): from individual species to whole genera.</title>
        <authorList>
            <person name="Goeker M."/>
        </authorList>
    </citation>
    <scope>NUCLEOTIDE SEQUENCE [LARGE SCALE GENOMIC DNA]</scope>
    <source>
        <strain evidence="1 2">DSM 29955</strain>
    </source>
</reference>
<dbReference type="Proteomes" id="UP000244523">
    <property type="component" value="Unassembled WGS sequence"/>
</dbReference>